<evidence type="ECO:0000313" key="2">
    <source>
        <dbReference type="EMBL" id="CAB3991047.1"/>
    </source>
</evidence>
<organism evidence="2 3">
    <name type="scientific">Paramuricea clavata</name>
    <name type="common">Red gorgonian</name>
    <name type="synonym">Violescent sea-whip</name>
    <dbReference type="NCBI Taxonomy" id="317549"/>
    <lineage>
        <taxon>Eukaryota</taxon>
        <taxon>Metazoa</taxon>
        <taxon>Cnidaria</taxon>
        <taxon>Anthozoa</taxon>
        <taxon>Octocorallia</taxon>
        <taxon>Malacalcyonacea</taxon>
        <taxon>Plexauridae</taxon>
        <taxon>Paramuricea</taxon>
    </lineage>
</organism>
<dbReference type="EMBL" id="CACRXK020001780">
    <property type="protein sequence ID" value="CAB3991047.1"/>
    <property type="molecule type" value="Genomic_DNA"/>
</dbReference>
<dbReference type="PANTHER" id="PTHR34490">
    <property type="entry name" value="PROTEIN CBG12054-RELATED"/>
    <property type="match status" value="1"/>
</dbReference>
<protein>
    <recommendedName>
        <fullName evidence="1">Galaxin-like repeats domain-containing protein</fullName>
    </recommendedName>
</protein>
<keyword evidence="3" id="KW-1185">Reference proteome</keyword>
<dbReference type="InterPro" id="IPR055284">
    <property type="entry name" value="Galaxin-like"/>
</dbReference>
<reference evidence="2" key="1">
    <citation type="submission" date="2020-04" db="EMBL/GenBank/DDBJ databases">
        <authorList>
            <person name="Alioto T."/>
            <person name="Alioto T."/>
            <person name="Gomez Garrido J."/>
        </authorList>
    </citation>
    <scope>NUCLEOTIDE SEQUENCE</scope>
    <source>
        <strain evidence="2">A484AB</strain>
    </source>
</reference>
<dbReference type="Pfam" id="PF24748">
    <property type="entry name" value="Galaxin_repeat"/>
    <property type="match status" value="1"/>
</dbReference>
<comment type="caution">
    <text evidence="2">The sequence shown here is derived from an EMBL/GenBank/DDBJ whole genome shotgun (WGS) entry which is preliminary data.</text>
</comment>
<name>A0A6S7H0S0_PARCT</name>
<dbReference type="Proteomes" id="UP001152795">
    <property type="component" value="Unassembled WGS sequence"/>
</dbReference>
<evidence type="ECO:0000259" key="1">
    <source>
        <dbReference type="Pfam" id="PF24748"/>
    </source>
</evidence>
<dbReference type="OrthoDB" id="5983457at2759"/>
<dbReference type="InterPro" id="IPR056601">
    <property type="entry name" value="Galaxin_dom"/>
</dbReference>
<gene>
    <name evidence="2" type="ORF">PACLA_8A067116</name>
</gene>
<accession>A0A6S7H0S0</accession>
<dbReference type="PANTHER" id="PTHR34490:SF3">
    <property type="entry name" value="GALAXIN-LIKE ISOFORM X2"/>
    <property type="match status" value="1"/>
</dbReference>
<proteinExistence type="predicted"/>
<sequence length="235" mass="26781">MRSGATDMPLQLEFDHRFSRAIKERLKRQCSTPFAYFTAPKSYYPQVFTSTNYKDLPKLHPPKAHRLSEKQVNEMRNWRAMYDQSVPQKTARNMTTKDNPGTLPIISLLQENKARANASAEEAKVRNRRALCGGKSYDHRFSVCCGGNILWKGNGASCCGTRNYDRRFRVCCGGKILWKGNGASCCGNRNYDHRFRVCCGGNILWKGNGASCCGNRNYDYRFRKCCPGNVIKSWC</sequence>
<feature type="domain" description="Galaxin-like repeats" evidence="1">
    <location>
        <begin position="127"/>
        <end position="227"/>
    </location>
</feature>
<evidence type="ECO:0000313" key="3">
    <source>
        <dbReference type="Proteomes" id="UP001152795"/>
    </source>
</evidence>
<dbReference type="AlphaFoldDB" id="A0A6S7H0S0"/>